<dbReference type="EMBL" id="CP035758">
    <property type="protein sequence ID" value="QBD81036.1"/>
    <property type="molecule type" value="Genomic_DNA"/>
</dbReference>
<dbReference type="PANTHER" id="PTHR44688:SF16">
    <property type="entry name" value="DNA-BINDING TRANSCRIPTIONAL ACTIVATOR DEVR_DOSR"/>
    <property type="match status" value="1"/>
</dbReference>
<dbReference type="GO" id="GO:0003677">
    <property type="term" value="F:DNA binding"/>
    <property type="evidence" value="ECO:0007669"/>
    <property type="project" value="UniProtKB-KW"/>
</dbReference>
<evidence type="ECO:0000313" key="6">
    <source>
        <dbReference type="Proteomes" id="UP000290365"/>
    </source>
</evidence>
<dbReference type="Pfam" id="PF17874">
    <property type="entry name" value="TPR_MalT"/>
    <property type="match status" value="1"/>
</dbReference>
<dbReference type="InterPro" id="IPR036388">
    <property type="entry name" value="WH-like_DNA-bd_sf"/>
</dbReference>
<dbReference type="RefSeq" id="WP_129892098.1">
    <property type="nucleotide sequence ID" value="NZ_CP035758.1"/>
</dbReference>
<dbReference type="SUPFAM" id="SSF46894">
    <property type="entry name" value="C-terminal effector domain of the bipartite response regulators"/>
    <property type="match status" value="1"/>
</dbReference>
<dbReference type="InterPro" id="IPR041617">
    <property type="entry name" value="TPR_MalT"/>
</dbReference>
<evidence type="ECO:0000256" key="2">
    <source>
        <dbReference type="ARBA" id="ARBA00023125"/>
    </source>
</evidence>
<dbReference type="PANTHER" id="PTHR44688">
    <property type="entry name" value="DNA-BINDING TRANSCRIPTIONAL ACTIVATOR DEVR_DOSR"/>
    <property type="match status" value="1"/>
</dbReference>
<evidence type="ECO:0000256" key="3">
    <source>
        <dbReference type="ARBA" id="ARBA00023163"/>
    </source>
</evidence>
<dbReference type="Gene3D" id="1.10.10.10">
    <property type="entry name" value="Winged helix-like DNA-binding domain superfamily/Winged helix DNA-binding domain"/>
    <property type="match status" value="1"/>
</dbReference>
<accession>A0A4P6K0U0</accession>
<dbReference type="PROSITE" id="PS00622">
    <property type="entry name" value="HTH_LUXR_1"/>
    <property type="match status" value="1"/>
</dbReference>
<evidence type="ECO:0000256" key="1">
    <source>
        <dbReference type="ARBA" id="ARBA00023015"/>
    </source>
</evidence>
<dbReference type="AlphaFoldDB" id="A0A4P6K0U0"/>
<reference evidence="5 6" key="1">
    <citation type="submission" date="2019-01" db="EMBL/GenBank/DDBJ databases">
        <title>Ktedonosporobacter rubrisoli SCAWS-G2.</title>
        <authorList>
            <person name="Huang Y."/>
            <person name="Yan B."/>
        </authorList>
    </citation>
    <scope>NUCLEOTIDE SEQUENCE [LARGE SCALE GENOMIC DNA]</scope>
    <source>
        <strain evidence="5 6">SCAWS-G2</strain>
    </source>
</reference>
<dbReference type="Gene3D" id="1.25.40.10">
    <property type="entry name" value="Tetratricopeptide repeat domain"/>
    <property type="match status" value="1"/>
</dbReference>
<dbReference type="Pfam" id="PF00196">
    <property type="entry name" value="GerE"/>
    <property type="match status" value="1"/>
</dbReference>
<keyword evidence="3" id="KW-0804">Transcription</keyword>
<dbReference type="InterPro" id="IPR016032">
    <property type="entry name" value="Sig_transdc_resp-reg_C-effctor"/>
</dbReference>
<dbReference type="KEGG" id="kbs:EPA93_35730"/>
<dbReference type="InterPro" id="IPR000792">
    <property type="entry name" value="Tscrpt_reg_LuxR_C"/>
</dbReference>
<keyword evidence="1" id="KW-0805">Transcription regulation</keyword>
<proteinExistence type="predicted"/>
<keyword evidence="6" id="KW-1185">Reference proteome</keyword>
<evidence type="ECO:0000313" key="5">
    <source>
        <dbReference type="EMBL" id="QBD81036.1"/>
    </source>
</evidence>
<dbReference type="Proteomes" id="UP000290365">
    <property type="component" value="Chromosome"/>
</dbReference>
<evidence type="ECO:0000259" key="4">
    <source>
        <dbReference type="PROSITE" id="PS50043"/>
    </source>
</evidence>
<sequence>MLAEATRHFLSVGDTQEAARVIEQEVYGMLRGNACVQLLRLLDQLPENIVMKHPRLCLARACCLLIIGQREAAASLLHAVELAGQRLLGYSVEEDELQSSEQPLRRTDVAFFHVILASIASVRGDTAAAVEQAHIALHLLPQEEHLLRGCVLLSLGIAERLQGSTVSAVTTLAQASRLCFIAAFPQVAISALTQQASLLVMQGHLHQAVAVYRYALQVAREHGAGAFASLGEVYVDLGRLLYEWNDLEAALDMSRRGLACGQQWELLEDQIDGVALMVHVLLAQGRNEAAAATLHEADTLFQQAQSGAGIGARVTAIRAGVAWHQGQLEQAARWMQESGLSATSYTLHSADPRHEFTYLILVRILLSQGRLEEAASLLEQLLAVAQAEARTGGVIEILSLQALVLSAQGRLAEAPGILMQALSLAAPEGYIRLFIEANEPMRTLLLRLREQQTQRSTTLLHYIDTLLAAFASPQQEIPGLLEPLSQREREILRLVAQGLSNQQIAQQLVIAMSTVKTHIHHLLGKLAASSRLQAVSRAKALGLLK</sequence>
<name>A0A4P6K0U0_KTERU</name>
<dbReference type="SMART" id="SM00421">
    <property type="entry name" value="HTH_LUXR"/>
    <property type="match status" value="1"/>
</dbReference>
<dbReference type="CDD" id="cd06170">
    <property type="entry name" value="LuxR_C_like"/>
    <property type="match status" value="1"/>
</dbReference>
<dbReference type="PRINTS" id="PR00038">
    <property type="entry name" value="HTHLUXR"/>
</dbReference>
<dbReference type="SUPFAM" id="SSF48452">
    <property type="entry name" value="TPR-like"/>
    <property type="match status" value="1"/>
</dbReference>
<protein>
    <submittedName>
        <fullName evidence="5">Tetratricopeptide repeat protein</fullName>
    </submittedName>
</protein>
<gene>
    <name evidence="5" type="ORF">EPA93_35730</name>
</gene>
<dbReference type="InterPro" id="IPR011990">
    <property type="entry name" value="TPR-like_helical_dom_sf"/>
</dbReference>
<organism evidence="5 6">
    <name type="scientific">Ktedonosporobacter rubrisoli</name>
    <dbReference type="NCBI Taxonomy" id="2509675"/>
    <lineage>
        <taxon>Bacteria</taxon>
        <taxon>Bacillati</taxon>
        <taxon>Chloroflexota</taxon>
        <taxon>Ktedonobacteria</taxon>
        <taxon>Ktedonobacterales</taxon>
        <taxon>Ktedonosporobacteraceae</taxon>
        <taxon>Ktedonosporobacter</taxon>
    </lineage>
</organism>
<dbReference type="GO" id="GO:0006355">
    <property type="term" value="P:regulation of DNA-templated transcription"/>
    <property type="evidence" value="ECO:0007669"/>
    <property type="project" value="InterPro"/>
</dbReference>
<keyword evidence="2" id="KW-0238">DNA-binding</keyword>
<feature type="domain" description="HTH luxR-type" evidence="4">
    <location>
        <begin position="477"/>
        <end position="542"/>
    </location>
</feature>
<dbReference type="OrthoDB" id="143220at2"/>
<dbReference type="PROSITE" id="PS50043">
    <property type="entry name" value="HTH_LUXR_2"/>
    <property type="match status" value="1"/>
</dbReference>